<dbReference type="Gene3D" id="3.30.565.10">
    <property type="entry name" value="Histidine kinase-like ATPase, C-terminal domain"/>
    <property type="match status" value="1"/>
</dbReference>
<dbReference type="GO" id="GO:0005524">
    <property type="term" value="F:ATP binding"/>
    <property type="evidence" value="ECO:0007669"/>
    <property type="project" value="UniProtKB-KW"/>
</dbReference>
<dbReference type="Pfam" id="PF00512">
    <property type="entry name" value="HisKA"/>
    <property type="match status" value="1"/>
</dbReference>
<dbReference type="InterPro" id="IPR038318">
    <property type="entry name" value="KdpD_sf"/>
</dbReference>
<keyword evidence="9" id="KW-0067">ATP-binding</keyword>
<name>A0A928KSY9_9FIRM</name>
<dbReference type="Gene3D" id="1.10.287.130">
    <property type="match status" value="1"/>
</dbReference>
<evidence type="ECO:0000256" key="5">
    <source>
        <dbReference type="ARBA" id="ARBA00022679"/>
    </source>
</evidence>
<comment type="catalytic activity">
    <reaction evidence="1">
        <text>ATP + protein L-histidine = ADP + protein N-phospho-L-histidine.</text>
        <dbReference type="EC" id="2.7.13.3"/>
    </reaction>
</comment>
<dbReference type="Proteomes" id="UP000754750">
    <property type="component" value="Unassembled WGS sequence"/>
</dbReference>
<dbReference type="InterPro" id="IPR003661">
    <property type="entry name" value="HisK_dim/P_dom"/>
</dbReference>
<feature type="transmembrane region" description="Helical" evidence="13">
    <location>
        <begin position="33"/>
        <end position="54"/>
    </location>
</feature>
<dbReference type="SUPFAM" id="SSF55874">
    <property type="entry name" value="ATPase domain of HSP90 chaperone/DNA topoisomerase II/histidine kinase"/>
    <property type="match status" value="1"/>
</dbReference>
<dbReference type="SUPFAM" id="SSF47384">
    <property type="entry name" value="Homodimeric domain of signal transducing histidine kinase"/>
    <property type="match status" value="1"/>
</dbReference>
<dbReference type="FunFam" id="3.30.565.10:FF:000006">
    <property type="entry name" value="Sensor histidine kinase WalK"/>
    <property type="match status" value="1"/>
</dbReference>
<dbReference type="Pfam" id="PF02518">
    <property type="entry name" value="HATPase_c"/>
    <property type="match status" value="1"/>
</dbReference>
<dbReference type="CDD" id="cd00075">
    <property type="entry name" value="HATPase"/>
    <property type="match status" value="1"/>
</dbReference>
<dbReference type="PANTHER" id="PTHR45569:SF1">
    <property type="entry name" value="SENSOR PROTEIN KDPD"/>
    <property type="match status" value="1"/>
</dbReference>
<dbReference type="SMART" id="SM00387">
    <property type="entry name" value="HATPase_c"/>
    <property type="match status" value="1"/>
</dbReference>
<evidence type="ECO:0000256" key="3">
    <source>
        <dbReference type="ARBA" id="ARBA00012438"/>
    </source>
</evidence>
<dbReference type="InterPro" id="IPR025201">
    <property type="entry name" value="KdpD_TM"/>
</dbReference>
<dbReference type="PANTHER" id="PTHR45569">
    <property type="entry name" value="SENSOR PROTEIN KDPD"/>
    <property type="match status" value="1"/>
</dbReference>
<dbReference type="InterPro" id="IPR052023">
    <property type="entry name" value="Histidine_kinase_KdpD"/>
</dbReference>
<accession>A0A928KSY9</accession>
<dbReference type="Gene3D" id="3.30.450.40">
    <property type="match status" value="1"/>
</dbReference>
<dbReference type="GO" id="GO:0005886">
    <property type="term" value="C:plasma membrane"/>
    <property type="evidence" value="ECO:0007669"/>
    <property type="project" value="TreeGrafter"/>
</dbReference>
<keyword evidence="5" id="KW-0808">Transferase</keyword>
<dbReference type="SMART" id="SM00388">
    <property type="entry name" value="HisKA"/>
    <property type="match status" value="1"/>
</dbReference>
<reference evidence="15" key="1">
    <citation type="submission" date="2019-04" db="EMBL/GenBank/DDBJ databases">
        <title>Evolution of Biomass-Degrading Anaerobic Consortia Revealed by Metagenomics.</title>
        <authorList>
            <person name="Peng X."/>
        </authorList>
    </citation>
    <scope>NUCLEOTIDE SEQUENCE</scope>
    <source>
        <strain evidence="15">SIG551</strain>
    </source>
</reference>
<evidence type="ECO:0000256" key="2">
    <source>
        <dbReference type="ARBA" id="ARBA00004141"/>
    </source>
</evidence>
<evidence type="ECO:0000256" key="10">
    <source>
        <dbReference type="ARBA" id="ARBA00022989"/>
    </source>
</evidence>
<evidence type="ECO:0000313" key="15">
    <source>
        <dbReference type="EMBL" id="MBE6833975.1"/>
    </source>
</evidence>
<dbReference type="EC" id="2.7.13.3" evidence="3"/>
<organism evidence="15 16">
    <name type="scientific">Faecalispora sporosphaeroides</name>
    <dbReference type="NCBI Taxonomy" id="1549"/>
    <lineage>
        <taxon>Bacteria</taxon>
        <taxon>Bacillati</taxon>
        <taxon>Bacillota</taxon>
        <taxon>Clostridia</taxon>
        <taxon>Eubacteriales</taxon>
        <taxon>Oscillospiraceae</taxon>
        <taxon>Faecalispora</taxon>
    </lineage>
</organism>
<evidence type="ECO:0000256" key="12">
    <source>
        <dbReference type="ARBA" id="ARBA00023136"/>
    </source>
</evidence>
<dbReference type="AlphaFoldDB" id="A0A928KSY9"/>
<evidence type="ECO:0000256" key="9">
    <source>
        <dbReference type="ARBA" id="ARBA00022840"/>
    </source>
</evidence>
<protein>
    <recommendedName>
        <fullName evidence="3">histidine kinase</fullName>
        <ecNumber evidence="3">2.7.13.3</ecNumber>
    </recommendedName>
</protein>
<keyword evidence="8" id="KW-0418">Kinase</keyword>
<evidence type="ECO:0000256" key="1">
    <source>
        <dbReference type="ARBA" id="ARBA00000085"/>
    </source>
</evidence>
<keyword evidence="12 13" id="KW-0472">Membrane</keyword>
<evidence type="ECO:0000256" key="7">
    <source>
        <dbReference type="ARBA" id="ARBA00022741"/>
    </source>
</evidence>
<feature type="transmembrane region" description="Helical" evidence="13">
    <location>
        <begin position="66"/>
        <end position="94"/>
    </location>
</feature>
<sequence length="529" mass="58469">MKIRSVESGPHLLQARGEGMKVTMAQKNQIKTVLLHFVIVLALLLSAAGIGYLLRGLGLPEANIVIVFFLAVLLTSLLISSYAFAILASVLAAFLFNFLFTEPYFSFAVHAPSYMVTLFIMSIAALLTSTVTFHAKRNERSAMERELESRALYALTNLLTDAKTFPEIAELAADTISKSVCAGAACLCFDKNGKPEDSYIQCLPGQAVRRRTEDVSDLLQRLSDLDAGFVAGPVFYDWPIYAKDSILGLIRLPREKAQRLSAAQIRILRSMIESTALAMDRFRASQQRIHLHEETVRERYRVNLLRAISHDLRTPLAGMMGTSEMLLGMTDRSDPRYPLMEGIHHDAGWLHSLVENILSLTRLQDGTLAISKQMEAAEEILGGAARYVMRHHPGYDIEVHAPEELFLVPMDAKLISQALINLLENAIKHTDPPGEICVSVEEDRENRKAVFSVRDRGSGIGGADLPHIFELFYTSHAKESDSRKGVGLGLTICDTIVKAHGGTIWARNRADGPGAEFVFSLPLEVETHG</sequence>
<dbReference type="Gene3D" id="1.20.120.620">
    <property type="entry name" value="Backbone structure of the membrane domain of e. Coli histidine kinase receptor kdpd"/>
    <property type="match status" value="1"/>
</dbReference>
<keyword evidence="4" id="KW-0597">Phosphoprotein</keyword>
<dbReference type="InterPro" id="IPR005467">
    <property type="entry name" value="His_kinase_dom"/>
</dbReference>
<comment type="subcellular location">
    <subcellularLocation>
        <location evidence="2">Membrane</location>
        <topology evidence="2">Multi-pass membrane protein</topology>
    </subcellularLocation>
</comment>
<dbReference type="GO" id="GO:0000155">
    <property type="term" value="F:phosphorelay sensor kinase activity"/>
    <property type="evidence" value="ECO:0007669"/>
    <property type="project" value="InterPro"/>
</dbReference>
<keyword evidence="10 13" id="KW-1133">Transmembrane helix</keyword>
<evidence type="ECO:0000256" key="6">
    <source>
        <dbReference type="ARBA" id="ARBA00022692"/>
    </source>
</evidence>
<evidence type="ECO:0000256" key="8">
    <source>
        <dbReference type="ARBA" id="ARBA00022777"/>
    </source>
</evidence>
<dbReference type="PRINTS" id="PR00344">
    <property type="entry name" value="BCTRLSENSOR"/>
</dbReference>
<dbReference type="Pfam" id="PF13493">
    <property type="entry name" value="DUF4118"/>
    <property type="match status" value="1"/>
</dbReference>
<feature type="transmembrane region" description="Helical" evidence="13">
    <location>
        <begin position="114"/>
        <end position="135"/>
    </location>
</feature>
<keyword evidence="6 13" id="KW-0812">Transmembrane</keyword>
<gene>
    <name evidence="15" type="ORF">E7512_10455</name>
</gene>
<dbReference type="PROSITE" id="PS50109">
    <property type="entry name" value="HIS_KIN"/>
    <property type="match status" value="1"/>
</dbReference>
<evidence type="ECO:0000259" key="14">
    <source>
        <dbReference type="PROSITE" id="PS50109"/>
    </source>
</evidence>
<proteinExistence type="predicted"/>
<feature type="domain" description="Histidine kinase" evidence="14">
    <location>
        <begin position="307"/>
        <end position="525"/>
    </location>
</feature>
<keyword evidence="7" id="KW-0547">Nucleotide-binding</keyword>
<dbReference type="InterPro" id="IPR029016">
    <property type="entry name" value="GAF-like_dom_sf"/>
</dbReference>
<evidence type="ECO:0000256" key="4">
    <source>
        <dbReference type="ARBA" id="ARBA00022553"/>
    </source>
</evidence>
<comment type="caution">
    <text evidence="15">The sequence shown here is derived from an EMBL/GenBank/DDBJ whole genome shotgun (WGS) entry which is preliminary data.</text>
</comment>
<dbReference type="EMBL" id="SVNY01000005">
    <property type="protein sequence ID" value="MBE6833975.1"/>
    <property type="molecule type" value="Genomic_DNA"/>
</dbReference>
<dbReference type="CDD" id="cd00082">
    <property type="entry name" value="HisKA"/>
    <property type="match status" value="1"/>
</dbReference>
<keyword evidence="11" id="KW-0902">Two-component regulatory system</keyword>
<dbReference type="InterPro" id="IPR036890">
    <property type="entry name" value="HATPase_C_sf"/>
</dbReference>
<dbReference type="InterPro" id="IPR036097">
    <property type="entry name" value="HisK_dim/P_sf"/>
</dbReference>
<dbReference type="InterPro" id="IPR004358">
    <property type="entry name" value="Sig_transdc_His_kin-like_C"/>
</dbReference>
<evidence type="ECO:0000256" key="11">
    <source>
        <dbReference type="ARBA" id="ARBA00023012"/>
    </source>
</evidence>
<evidence type="ECO:0000256" key="13">
    <source>
        <dbReference type="SAM" id="Phobius"/>
    </source>
</evidence>
<dbReference type="InterPro" id="IPR003594">
    <property type="entry name" value="HATPase_dom"/>
</dbReference>
<evidence type="ECO:0000313" key="16">
    <source>
        <dbReference type="Proteomes" id="UP000754750"/>
    </source>
</evidence>